<dbReference type="Proteomes" id="UP001168877">
    <property type="component" value="Unassembled WGS sequence"/>
</dbReference>
<comment type="caution">
    <text evidence="2">The sequence shown here is derived from an EMBL/GenBank/DDBJ whole genome shotgun (WGS) entry which is preliminary data.</text>
</comment>
<feature type="region of interest" description="Disordered" evidence="1">
    <location>
        <begin position="55"/>
        <end position="180"/>
    </location>
</feature>
<feature type="compositionally biased region" description="Basic and acidic residues" evidence="1">
    <location>
        <begin position="70"/>
        <end position="80"/>
    </location>
</feature>
<accession>A0AA39RY51</accession>
<protein>
    <submittedName>
        <fullName evidence="2">Uncharacterized protein</fullName>
    </submittedName>
</protein>
<feature type="compositionally biased region" description="Basic and acidic residues" evidence="1">
    <location>
        <begin position="1"/>
        <end position="12"/>
    </location>
</feature>
<name>A0AA39RY51_ACESA</name>
<feature type="region of interest" description="Disordered" evidence="1">
    <location>
        <begin position="1"/>
        <end position="30"/>
    </location>
</feature>
<feature type="compositionally biased region" description="Basic and acidic residues" evidence="1">
    <location>
        <begin position="121"/>
        <end position="133"/>
    </location>
</feature>
<gene>
    <name evidence="2" type="ORF">LWI29_023661</name>
</gene>
<evidence type="ECO:0000256" key="1">
    <source>
        <dbReference type="SAM" id="MobiDB-lite"/>
    </source>
</evidence>
<dbReference type="EMBL" id="JAUESC010000383">
    <property type="protein sequence ID" value="KAK0585121.1"/>
    <property type="molecule type" value="Genomic_DNA"/>
</dbReference>
<keyword evidence="3" id="KW-1185">Reference proteome</keyword>
<dbReference type="AlphaFoldDB" id="A0AA39RY51"/>
<feature type="compositionally biased region" description="Basic and acidic residues" evidence="1">
    <location>
        <begin position="144"/>
        <end position="162"/>
    </location>
</feature>
<evidence type="ECO:0000313" key="3">
    <source>
        <dbReference type="Proteomes" id="UP001168877"/>
    </source>
</evidence>
<sequence length="180" mass="20207">MNNDNDNDKDGNSSRNQIVEPAVPTGDGAVTIGEQSAATLGTRASPGRLWSEVHIATPDAQARQSTEETPQDHPESFEGRKQRKGKGVLNEESMEGRDQMRIHGVNSNDTYQRNQRRHRSISSEDKSPCPRRELRSKRARRRRSESTEDRKTGRIPDDRGDYGRMTIKSRLNPAGEPTGQ</sequence>
<evidence type="ECO:0000313" key="2">
    <source>
        <dbReference type="EMBL" id="KAK0585121.1"/>
    </source>
</evidence>
<reference evidence="2" key="1">
    <citation type="journal article" date="2022" name="Plant J.">
        <title>Strategies of tolerance reflected in two North American maple genomes.</title>
        <authorList>
            <person name="McEvoy S.L."/>
            <person name="Sezen U.U."/>
            <person name="Trouern-Trend A."/>
            <person name="McMahon S.M."/>
            <person name="Schaberg P.G."/>
            <person name="Yang J."/>
            <person name="Wegrzyn J.L."/>
            <person name="Swenson N.G."/>
        </authorList>
    </citation>
    <scope>NUCLEOTIDE SEQUENCE</scope>
    <source>
        <strain evidence="2">NS2018</strain>
    </source>
</reference>
<feature type="compositionally biased region" description="Basic residues" evidence="1">
    <location>
        <begin position="134"/>
        <end position="143"/>
    </location>
</feature>
<reference evidence="2" key="2">
    <citation type="submission" date="2023-06" db="EMBL/GenBank/DDBJ databases">
        <authorList>
            <person name="Swenson N.G."/>
            <person name="Wegrzyn J.L."/>
            <person name="Mcevoy S.L."/>
        </authorList>
    </citation>
    <scope>NUCLEOTIDE SEQUENCE</scope>
    <source>
        <strain evidence="2">NS2018</strain>
        <tissue evidence="2">Leaf</tissue>
    </source>
</reference>
<organism evidence="2 3">
    <name type="scientific">Acer saccharum</name>
    <name type="common">Sugar maple</name>
    <dbReference type="NCBI Taxonomy" id="4024"/>
    <lineage>
        <taxon>Eukaryota</taxon>
        <taxon>Viridiplantae</taxon>
        <taxon>Streptophyta</taxon>
        <taxon>Embryophyta</taxon>
        <taxon>Tracheophyta</taxon>
        <taxon>Spermatophyta</taxon>
        <taxon>Magnoliopsida</taxon>
        <taxon>eudicotyledons</taxon>
        <taxon>Gunneridae</taxon>
        <taxon>Pentapetalae</taxon>
        <taxon>rosids</taxon>
        <taxon>malvids</taxon>
        <taxon>Sapindales</taxon>
        <taxon>Sapindaceae</taxon>
        <taxon>Hippocastanoideae</taxon>
        <taxon>Acereae</taxon>
        <taxon>Acer</taxon>
    </lineage>
</organism>
<proteinExistence type="predicted"/>